<gene>
    <name evidence="7" type="primary">PMEI5_0</name>
    <name evidence="7" type="ORF">CK203_068181</name>
</gene>
<dbReference type="Proteomes" id="UP000288805">
    <property type="component" value="Unassembled WGS sequence"/>
</dbReference>
<dbReference type="InterPro" id="IPR035513">
    <property type="entry name" value="Invertase/methylesterase_inhib"/>
</dbReference>
<evidence type="ECO:0000313" key="7">
    <source>
        <dbReference type="EMBL" id="RVW41496.1"/>
    </source>
</evidence>
<dbReference type="EMBL" id="QGNW01001434">
    <property type="protein sequence ID" value="RVW41496.1"/>
    <property type="molecule type" value="Genomic_DNA"/>
</dbReference>
<dbReference type="Pfam" id="PF04043">
    <property type="entry name" value="PMEI"/>
    <property type="match status" value="1"/>
</dbReference>
<dbReference type="PANTHER" id="PTHR36710">
    <property type="entry name" value="PECTINESTERASE INHIBITOR-LIKE"/>
    <property type="match status" value="1"/>
</dbReference>
<feature type="domain" description="Pectinesterase inhibitor" evidence="6">
    <location>
        <begin position="192"/>
        <end position="339"/>
    </location>
</feature>
<feature type="chain" id="PRO_5019206532" evidence="5">
    <location>
        <begin position="30"/>
        <end position="355"/>
    </location>
</feature>
<comment type="caution">
    <text evidence="7">The sequence shown here is derived from an EMBL/GenBank/DDBJ whole genome shotgun (WGS) entry which is preliminary data.</text>
</comment>
<dbReference type="CDD" id="cd15797">
    <property type="entry name" value="PMEI"/>
    <property type="match status" value="2"/>
</dbReference>
<dbReference type="InterPro" id="IPR034086">
    <property type="entry name" value="PMEI_plant"/>
</dbReference>
<dbReference type="InterPro" id="IPR052421">
    <property type="entry name" value="PCW_Enzyme_Inhibitor"/>
</dbReference>
<dbReference type="SUPFAM" id="SSF101148">
    <property type="entry name" value="Plant invertase/pectin methylesterase inhibitor"/>
    <property type="match status" value="2"/>
</dbReference>
<dbReference type="SMART" id="SM00856">
    <property type="entry name" value="PMEI"/>
    <property type="match status" value="2"/>
</dbReference>
<organism evidence="7 8">
    <name type="scientific">Vitis vinifera</name>
    <name type="common">Grape</name>
    <dbReference type="NCBI Taxonomy" id="29760"/>
    <lineage>
        <taxon>Eukaryota</taxon>
        <taxon>Viridiplantae</taxon>
        <taxon>Streptophyta</taxon>
        <taxon>Embryophyta</taxon>
        <taxon>Tracheophyta</taxon>
        <taxon>Spermatophyta</taxon>
        <taxon>Magnoliopsida</taxon>
        <taxon>eudicotyledons</taxon>
        <taxon>Gunneridae</taxon>
        <taxon>Pentapetalae</taxon>
        <taxon>rosids</taxon>
        <taxon>Vitales</taxon>
        <taxon>Vitaceae</taxon>
        <taxon>Viteae</taxon>
        <taxon>Vitis</taxon>
    </lineage>
</organism>
<evidence type="ECO:0000256" key="2">
    <source>
        <dbReference type="ARBA" id="ARBA00023157"/>
    </source>
</evidence>
<proteinExistence type="inferred from homology"/>
<evidence type="ECO:0000313" key="8">
    <source>
        <dbReference type="Proteomes" id="UP000288805"/>
    </source>
</evidence>
<evidence type="ECO:0000256" key="4">
    <source>
        <dbReference type="SAM" id="MobiDB-lite"/>
    </source>
</evidence>
<feature type="domain" description="Pectinesterase inhibitor" evidence="6">
    <location>
        <begin position="28"/>
        <end position="174"/>
    </location>
</feature>
<name>A0A438E1B6_VITVI</name>
<dbReference type="Gene3D" id="1.20.140.40">
    <property type="entry name" value="Invertase/pectin methylesterase inhibitor family protein"/>
    <property type="match status" value="2"/>
</dbReference>
<evidence type="ECO:0000256" key="3">
    <source>
        <dbReference type="ARBA" id="ARBA00038471"/>
    </source>
</evidence>
<evidence type="ECO:0000259" key="6">
    <source>
        <dbReference type="SMART" id="SM00856"/>
    </source>
</evidence>
<feature type="region of interest" description="Disordered" evidence="4">
    <location>
        <begin position="184"/>
        <end position="210"/>
    </location>
</feature>
<dbReference type="PANTHER" id="PTHR36710:SF18">
    <property type="entry name" value="PECTINESTERASE INHIBITOR 5-RELATED"/>
    <property type="match status" value="1"/>
</dbReference>
<sequence length="355" mass="39437">MASLSGVLLLVHISLMATTLFYYPSHAIGQDVVEQVCQQTEDYQFCFNIILRDPRTPAVNMEGLCLLSVAITIDHVREAVDKIPGLLEKATDPVDKQRMTTCQSNYGAAAGDFQRAWGSASSKAFHDVLGWVQKGSGQVINCENIYRQSPPIRESPLTVDNHNVIKLAGITLVVLAYSALPPPSPGRRSLLPPSKRSRSRECRQSITKPDLQPSPELRLLLQRSRFGWVCLISVAITIYRVQNTRDIIPSLIKQAADPVDIQRLTTCQSNYTAAVDAYTKAWSSASSRAYYDVLSWIQVGANEVMHCENIYRMSQPIRQSPITVENHDVVKLSEITLIILSMIESGSTGSEKENF</sequence>
<feature type="signal peptide" evidence="5">
    <location>
        <begin position="1"/>
        <end position="29"/>
    </location>
</feature>
<accession>A0A438E1B6</accession>
<dbReference type="InterPro" id="IPR006501">
    <property type="entry name" value="Pectinesterase_inhib_dom"/>
</dbReference>
<dbReference type="NCBIfam" id="TIGR01614">
    <property type="entry name" value="PME_inhib"/>
    <property type="match status" value="2"/>
</dbReference>
<comment type="similarity">
    <text evidence="3">Belongs to the PMEI family.</text>
</comment>
<dbReference type="AlphaFoldDB" id="A0A438E1B6"/>
<dbReference type="GO" id="GO:0046910">
    <property type="term" value="F:pectinesterase inhibitor activity"/>
    <property type="evidence" value="ECO:0007669"/>
    <property type="project" value="InterPro"/>
</dbReference>
<evidence type="ECO:0000256" key="1">
    <source>
        <dbReference type="ARBA" id="ARBA00022729"/>
    </source>
</evidence>
<evidence type="ECO:0000256" key="5">
    <source>
        <dbReference type="SAM" id="SignalP"/>
    </source>
</evidence>
<keyword evidence="2" id="KW-1015">Disulfide bond</keyword>
<reference evidence="7 8" key="1">
    <citation type="journal article" date="2018" name="PLoS Genet.">
        <title>Population sequencing reveals clonal diversity and ancestral inbreeding in the grapevine cultivar Chardonnay.</title>
        <authorList>
            <person name="Roach M.J."/>
            <person name="Johnson D.L."/>
            <person name="Bohlmann J."/>
            <person name="van Vuuren H.J."/>
            <person name="Jones S.J."/>
            <person name="Pretorius I.S."/>
            <person name="Schmidt S.A."/>
            <person name="Borneman A.R."/>
        </authorList>
    </citation>
    <scope>NUCLEOTIDE SEQUENCE [LARGE SCALE GENOMIC DNA]</scope>
    <source>
        <strain evidence="8">cv. Chardonnay</strain>
        <tissue evidence="7">Leaf</tissue>
    </source>
</reference>
<protein>
    <submittedName>
        <fullName evidence="7">Pectinesterase inhibitor 5</fullName>
    </submittedName>
</protein>
<keyword evidence="1 5" id="KW-0732">Signal</keyword>